<dbReference type="InterPro" id="IPR047207">
    <property type="entry name" value="SPASM_anSME"/>
</dbReference>
<comment type="cofactor">
    <cofactor evidence="1">
        <name>[4Fe-4S] cluster</name>
        <dbReference type="ChEBI" id="CHEBI:49883"/>
    </cofactor>
</comment>
<reference evidence="4" key="1">
    <citation type="submission" date="2020-05" db="EMBL/GenBank/DDBJ databases">
        <authorList>
            <person name="Chiriac C."/>
            <person name="Salcher M."/>
            <person name="Ghai R."/>
            <person name="Kavagutti S V."/>
        </authorList>
    </citation>
    <scope>NUCLEOTIDE SEQUENCE</scope>
</reference>
<dbReference type="PANTHER" id="PTHR43273">
    <property type="entry name" value="ANAEROBIC SULFATASE-MATURATING ENZYME HOMOLOG ASLB-RELATED"/>
    <property type="match status" value="1"/>
</dbReference>
<dbReference type="InterPro" id="IPR023885">
    <property type="entry name" value="4Fe4S-binding_SPASM_dom"/>
</dbReference>
<dbReference type="SUPFAM" id="SSF102114">
    <property type="entry name" value="Radical SAM enzymes"/>
    <property type="match status" value="1"/>
</dbReference>
<keyword evidence="2" id="KW-0479">Metal-binding</keyword>
<evidence type="ECO:0000256" key="2">
    <source>
        <dbReference type="ARBA" id="ARBA00022485"/>
    </source>
</evidence>
<evidence type="ECO:0000313" key="4">
    <source>
        <dbReference type="EMBL" id="CAB4558110.1"/>
    </source>
</evidence>
<dbReference type="EMBL" id="CAEZTG010000019">
    <property type="protein sequence ID" value="CAB4558110.1"/>
    <property type="molecule type" value="Genomic_DNA"/>
</dbReference>
<evidence type="ECO:0000256" key="1">
    <source>
        <dbReference type="ARBA" id="ARBA00001966"/>
    </source>
</evidence>
<proteinExistence type="predicted"/>
<dbReference type="AlphaFoldDB" id="A0A6J6D2N9"/>
<keyword evidence="2" id="KW-0408">Iron</keyword>
<organism evidence="4">
    <name type="scientific">freshwater metagenome</name>
    <dbReference type="NCBI Taxonomy" id="449393"/>
    <lineage>
        <taxon>unclassified sequences</taxon>
        <taxon>metagenomes</taxon>
        <taxon>ecological metagenomes</taxon>
    </lineage>
</organism>
<dbReference type="Gene3D" id="3.20.20.70">
    <property type="entry name" value="Aldolase class I"/>
    <property type="match status" value="1"/>
</dbReference>
<dbReference type="NCBIfam" id="TIGR04085">
    <property type="entry name" value="rSAM_more_4Fe4S"/>
    <property type="match status" value="1"/>
</dbReference>
<accession>A0A6J6D2N9</accession>
<dbReference type="InterPro" id="IPR023867">
    <property type="entry name" value="Sulphatase_maturase_rSAM"/>
</dbReference>
<protein>
    <submittedName>
        <fullName evidence="4">Unannotated protein</fullName>
    </submittedName>
</protein>
<dbReference type="PANTHER" id="PTHR43273:SF3">
    <property type="entry name" value="ANAEROBIC SULFATASE-MATURATING ENZYME HOMOLOG ASLB-RELATED"/>
    <property type="match status" value="1"/>
</dbReference>
<gene>
    <name evidence="4" type="ORF">UFOPK1603_00344</name>
</gene>
<dbReference type="InterPro" id="IPR013785">
    <property type="entry name" value="Aldolase_TIM"/>
</dbReference>
<name>A0A6J6D2N9_9ZZZZ</name>
<feature type="domain" description="4Fe4S-binding SPASM" evidence="3">
    <location>
        <begin position="9"/>
        <end position="69"/>
    </location>
</feature>
<evidence type="ECO:0000259" key="3">
    <source>
        <dbReference type="Pfam" id="PF13186"/>
    </source>
</evidence>
<dbReference type="InterPro" id="IPR058240">
    <property type="entry name" value="rSAM_sf"/>
</dbReference>
<dbReference type="CDD" id="cd21120">
    <property type="entry name" value="SPASM_anSME"/>
    <property type="match status" value="1"/>
</dbReference>
<keyword evidence="2" id="KW-0411">Iron-sulfur</keyword>
<dbReference type="GO" id="GO:0016491">
    <property type="term" value="F:oxidoreductase activity"/>
    <property type="evidence" value="ECO:0007669"/>
    <property type="project" value="InterPro"/>
</dbReference>
<sequence length="135" mass="14938">MCIFSETCGTAIALEHNGDVYSCDHYVEPAYLLGNISQRHLAEMVASPQQQTFGTDKATTLPSQCVTCEVRFACHGECPRNRFTTTADGEDGLNYLCVGYYEFFTHIDGPMKVMAELLRTGRPADEVMKVLAEAD</sequence>
<dbReference type="GO" id="GO:0051539">
    <property type="term" value="F:4 iron, 4 sulfur cluster binding"/>
    <property type="evidence" value="ECO:0007669"/>
    <property type="project" value="UniProtKB-KW"/>
</dbReference>
<keyword evidence="2" id="KW-0004">4Fe-4S</keyword>
<dbReference type="Pfam" id="PF13186">
    <property type="entry name" value="SPASM"/>
    <property type="match status" value="1"/>
</dbReference>